<dbReference type="SUPFAM" id="SSF49879">
    <property type="entry name" value="SMAD/FHA domain"/>
    <property type="match status" value="1"/>
</dbReference>
<dbReference type="PROSITE" id="PS50043">
    <property type="entry name" value="HTH_LUXR_2"/>
    <property type="match status" value="1"/>
</dbReference>
<dbReference type="Gene3D" id="1.10.10.10">
    <property type="entry name" value="Winged helix-like DNA-binding domain superfamily/Winged helix DNA-binding domain"/>
    <property type="match status" value="1"/>
</dbReference>
<dbReference type="CDD" id="cd06170">
    <property type="entry name" value="LuxR_C_like"/>
    <property type="match status" value="1"/>
</dbReference>
<evidence type="ECO:0000313" key="6">
    <source>
        <dbReference type="EMBL" id="MBB5033858.1"/>
    </source>
</evidence>
<protein>
    <submittedName>
        <fullName evidence="6">PSer/pThr/pTyr-binding forkhead associated (FHA) protein</fullName>
    </submittedName>
</protein>
<dbReference type="AlphaFoldDB" id="A0A7W8DL31"/>
<dbReference type="PROSITE" id="PS00622">
    <property type="entry name" value="HTH_LUXR_1"/>
    <property type="match status" value="1"/>
</dbReference>
<sequence>MSVNAGAGIQSASLRWSGGVHSLTGTCFIGRRSDNDIPINNVQASRRHAVMMMLNGDWWISDLGSRNGVIVNGLRLSTARRLRNGDEIRIANQRLVFSNSAQGPHQHSSIMGKTTEQAPRSANDAPQVAACELLIVSSKGEVLEGDKAAHWFFGKTLERAPGALHYMLPPAVRHWLQQLSDANEKTCPPLEMEQDGHRIMFSLARCRDDRFYLLGRVESVKVTIERLQSLGLTEREAEVLYWVCEGKSNPEIAQILDVTLHTVNRHNEHIFKKLAVDNRQKAIKAVQERLGV</sequence>
<dbReference type="SMART" id="SM00421">
    <property type="entry name" value="HTH_LUXR"/>
    <property type="match status" value="1"/>
</dbReference>
<accession>A0A7W8DL31</accession>
<feature type="domain" description="HTH luxR-type" evidence="5">
    <location>
        <begin position="225"/>
        <end position="290"/>
    </location>
</feature>
<evidence type="ECO:0000259" key="4">
    <source>
        <dbReference type="PROSITE" id="PS50006"/>
    </source>
</evidence>
<dbReference type="EMBL" id="JACHIG010000007">
    <property type="protein sequence ID" value="MBB5033858.1"/>
    <property type="molecule type" value="Genomic_DNA"/>
</dbReference>
<dbReference type="PROSITE" id="PS50006">
    <property type="entry name" value="FHA_DOMAIN"/>
    <property type="match status" value="1"/>
</dbReference>
<organism evidence="6 7">
    <name type="scientific">Prosthecobacter vanneervenii</name>
    <dbReference type="NCBI Taxonomy" id="48466"/>
    <lineage>
        <taxon>Bacteria</taxon>
        <taxon>Pseudomonadati</taxon>
        <taxon>Verrucomicrobiota</taxon>
        <taxon>Verrucomicrobiia</taxon>
        <taxon>Verrucomicrobiales</taxon>
        <taxon>Verrucomicrobiaceae</taxon>
        <taxon>Prosthecobacter</taxon>
    </lineage>
</organism>
<dbReference type="Gene3D" id="2.60.200.20">
    <property type="match status" value="1"/>
</dbReference>
<reference evidence="6 7" key="1">
    <citation type="submission" date="2020-08" db="EMBL/GenBank/DDBJ databases">
        <title>Genomic Encyclopedia of Type Strains, Phase IV (KMG-IV): sequencing the most valuable type-strain genomes for metagenomic binning, comparative biology and taxonomic classification.</title>
        <authorList>
            <person name="Goeker M."/>
        </authorList>
    </citation>
    <scope>NUCLEOTIDE SEQUENCE [LARGE SCALE GENOMIC DNA]</scope>
    <source>
        <strain evidence="6 7">DSM 12252</strain>
    </source>
</reference>
<dbReference type="InterPro" id="IPR008984">
    <property type="entry name" value="SMAD_FHA_dom_sf"/>
</dbReference>
<gene>
    <name evidence="6" type="ORF">HNQ65_003448</name>
</gene>
<dbReference type="PRINTS" id="PR00038">
    <property type="entry name" value="HTHLUXR"/>
</dbReference>
<dbReference type="SUPFAM" id="SSF46894">
    <property type="entry name" value="C-terminal effector domain of the bipartite response regulators"/>
    <property type="match status" value="1"/>
</dbReference>
<dbReference type="SMART" id="SM00240">
    <property type="entry name" value="FHA"/>
    <property type="match status" value="1"/>
</dbReference>
<dbReference type="GO" id="GO:0006355">
    <property type="term" value="P:regulation of DNA-templated transcription"/>
    <property type="evidence" value="ECO:0007669"/>
    <property type="project" value="InterPro"/>
</dbReference>
<evidence type="ECO:0000256" key="3">
    <source>
        <dbReference type="ARBA" id="ARBA00023163"/>
    </source>
</evidence>
<dbReference type="CDD" id="cd00060">
    <property type="entry name" value="FHA"/>
    <property type="match status" value="1"/>
</dbReference>
<dbReference type="RefSeq" id="WP_184341079.1">
    <property type="nucleotide sequence ID" value="NZ_JACHIG010000007.1"/>
</dbReference>
<keyword evidence="2" id="KW-0238">DNA-binding</keyword>
<dbReference type="PANTHER" id="PTHR44688">
    <property type="entry name" value="DNA-BINDING TRANSCRIPTIONAL ACTIVATOR DEVR_DOSR"/>
    <property type="match status" value="1"/>
</dbReference>
<dbReference type="PANTHER" id="PTHR44688:SF16">
    <property type="entry name" value="DNA-BINDING TRANSCRIPTIONAL ACTIVATOR DEVR_DOSR"/>
    <property type="match status" value="1"/>
</dbReference>
<comment type="caution">
    <text evidence="6">The sequence shown here is derived from an EMBL/GenBank/DDBJ whole genome shotgun (WGS) entry which is preliminary data.</text>
</comment>
<dbReference type="InterPro" id="IPR000253">
    <property type="entry name" value="FHA_dom"/>
</dbReference>
<feature type="domain" description="FHA" evidence="4">
    <location>
        <begin position="27"/>
        <end position="76"/>
    </location>
</feature>
<dbReference type="GO" id="GO:0003677">
    <property type="term" value="F:DNA binding"/>
    <property type="evidence" value="ECO:0007669"/>
    <property type="project" value="UniProtKB-KW"/>
</dbReference>
<dbReference type="InterPro" id="IPR036388">
    <property type="entry name" value="WH-like_DNA-bd_sf"/>
</dbReference>
<dbReference type="InterPro" id="IPR000792">
    <property type="entry name" value="Tscrpt_reg_LuxR_C"/>
</dbReference>
<dbReference type="Proteomes" id="UP000590740">
    <property type="component" value="Unassembled WGS sequence"/>
</dbReference>
<name>A0A7W8DL31_9BACT</name>
<evidence type="ECO:0000256" key="1">
    <source>
        <dbReference type="ARBA" id="ARBA00023015"/>
    </source>
</evidence>
<evidence type="ECO:0000256" key="2">
    <source>
        <dbReference type="ARBA" id="ARBA00023125"/>
    </source>
</evidence>
<keyword evidence="7" id="KW-1185">Reference proteome</keyword>
<proteinExistence type="predicted"/>
<dbReference type="Pfam" id="PF00498">
    <property type="entry name" value="FHA"/>
    <property type="match status" value="1"/>
</dbReference>
<evidence type="ECO:0000313" key="7">
    <source>
        <dbReference type="Proteomes" id="UP000590740"/>
    </source>
</evidence>
<dbReference type="InterPro" id="IPR016032">
    <property type="entry name" value="Sig_transdc_resp-reg_C-effctor"/>
</dbReference>
<keyword evidence="1" id="KW-0805">Transcription regulation</keyword>
<evidence type="ECO:0000259" key="5">
    <source>
        <dbReference type="PROSITE" id="PS50043"/>
    </source>
</evidence>
<keyword evidence="3" id="KW-0804">Transcription</keyword>
<dbReference type="Pfam" id="PF00196">
    <property type="entry name" value="GerE"/>
    <property type="match status" value="1"/>
</dbReference>